<protein>
    <submittedName>
        <fullName evidence="1">Uncharacterized protein</fullName>
    </submittedName>
</protein>
<accession>E9IJ26</accession>
<evidence type="ECO:0000313" key="1">
    <source>
        <dbReference type="EMBL" id="EFZ19428.1"/>
    </source>
</evidence>
<gene>
    <name evidence="1" type="ORF">SINV_15646</name>
</gene>
<organism>
    <name type="scientific">Solenopsis invicta</name>
    <name type="common">Red imported fire ant</name>
    <name type="synonym">Solenopsis wagneri</name>
    <dbReference type="NCBI Taxonomy" id="13686"/>
    <lineage>
        <taxon>Eukaryota</taxon>
        <taxon>Metazoa</taxon>
        <taxon>Ecdysozoa</taxon>
        <taxon>Arthropoda</taxon>
        <taxon>Hexapoda</taxon>
        <taxon>Insecta</taxon>
        <taxon>Pterygota</taxon>
        <taxon>Neoptera</taxon>
        <taxon>Endopterygota</taxon>
        <taxon>Hymenoptera</taxon>
        <taxon>Apocrita</taxon>
        <taxon>Aculeata</taxon>
        <taxon>Formicoidea</taxon>
        <taxon>Formicidae</taxon>
        <taxon>Myrmicinae</taxon>
        <taxon>Solenopsis</taxon>
    </lineage>
</organism>
<reference evidence="1" key="1">
    <citation type="journal article" date="2011" name="Proc. Natl. Acad. Sci. U.S.A.">
        <title>The genome of the fire ant Solenopsis invicta.</title>
        <authorList>
            <person name="Wurm Y."/>
            <person name="Wang J."/>
            <person name="Riba-Grognuz O."/>
            <person name="Corona M."/>
            <person name="Nygaard S."/>
            <person name="Hunt B.G."/>
            <person name="Ingram K.K."/>
            <person name="Falquet L."/>
            <person name="Nipitwattanaphon M."/>
            <person name="Gotzek D."/>
            <person name="Dijkstra M.B."/>
            <person name="Oettler J."/>
            <person name="Comtesse F."/>
            <person name="Shih C.J."/>
            <person name="Wu W.J."/>
            <person name="Yang C.C."/>
            <person name="Thomas J."/>
            <person name="Beaudoing E."/>
            <person name="Pradervand S."/>
            <person name="Flegel V."/>
            <person name="Cook E.D."/>
            <person name="Fabbretti R."/>
            <person name="Stockinger H."/>
            <person name="Long L."/>
            <person name="Farmerie W.G."/>
            <person name="Oakey J."/>
            <person name="Boomsma J.J."/>
            <person name="Pamilo P."/>
            <person name="Yi S.V."/>
            <person name="Heinze J."/>
            <person name="Goodisman M.A."/>
            <person name="Farinelli L."/>
            <person name="Harshman K."/>
            <person name="Hulo N."/>
            <person name="Cerutti L."/>
            <person name="Xenarios I."/>
            <person name="Shoemaker D."/>
            <person name="Keller L."/>
        </authorList>
    </citation>
    <scope>NUCLEOTIDE SEQUENCE [LARGE SCALE GENOMIC DNA]</scope>
</reference>
<dbReference type="PANTHER" id="PTHR47510:SF3">
    <property type="entry name" value="ENDO_EXONUCLEASE_PHOSPHATASE DOMAIN-CONTAINING PROTEIN"/>
    <property type="match status" value="1"/>
</dbReference>
<feature type="non-terminal residue" evidence="1">
    <location>
        <position position="681"/>
    </location>
</feature>
<sequence>MTGQIQVVDRGGATHCYMRLYDHKCVPQHITGRPSNLQPIRMPFICRVRRKFLSAITAIQCERDAKHTFHVECMELSTNSATSPNDIFCPVCQEPCHSRLSAFTPSDSAAVCSAPPESDSDSILSALLFKMSHIETQLRDLSTIKTQLLDLSTIKPQLAALDARLSATSDTLTASILNLKAQQDALGKRIDALETHGPSNDRRELEGIEARLETLEWAKLCSELIIFGVRELPSETLRETVSDIAAAIGVVVAPGDITSCFCILTKNGQPRLIIVKLTTCTLTFDIVAMSETWLKPYVPDNFVFLSGYRIIRSDREGRGRGGWRLRARTSALLSLQRPLVPIIASLNTCCFAFPYRLPVLFFLPSSVDLPKSVISLSSKPTLKNFFPFSAMPSSLETLTLTSTAPLTTQSLSWISAPPIIFSLFLLATLTIPPLHILESTIASFLFRSCPTTTSSKFLIHRLPPRLVTIRDHSRTDSQTLHSLLSSFDWLRIRNFSHVDDVVLVFSQLLTSARDELFPLKSFIARRPPAPWINDTIRDLLRRRNVARRAFLRFPSLSRGETFRVLRNQAKSAINAGIPCPHLNFSLKILNTFFSSAHLASPNLPIFPPGSFYISPPDPLHSLSPLSCLSVTSSLLADPFTFYFFPITPDVLLRALRSTSNFSGPDDINRRFILMCLPFIFP</sequence>
<proteinExistence type="predicted"/>
<name>E9IJ26_SOLIN</name>
<dbReference type="AlphaFoldDB" id="E9IJ26"/>
<dbReference type="HOGENOM" id="CLU_404197_0_0_1"/>
<dbReference type="PANTHER" id="PTHR47510">
    <property type="entry name" value="REVERSE TRANSCRIPTASE DOMAIN-CONTAINING PROTEIN"/>
    <property type="match status" value="1"/>
</dbReference>
<dbReference type="EMBL" id="GL763598">
    <property type="protein sequence ID" value="EFZ19428.1"/>
    <property type="molecule type" value="Genomic_DNA"/>
</dbReference>